<dbReference type="Proteomes" id="UP000886860">
    <property type="component" value="Unassembled WGS sequence"/>
</dbReference>
<feature type="non-terminal residue" evidence="8">
    <location>
        <position position="1"/>
    </location>
</feature>
<dbReference type="PROSITE" id="PS51781">
    <property type="entry name" value="SH3B"/>
    <property type="match status" value="1"/>
</dbReference>
<proteinExistence type="inferred from homology"/>
<comment type="caution">
    <text evidence="8">The sequence shown here is derived from an EMBL/GenBank/DDBJ whole genome shotgun (WGS) entry which is preliminary data.</text>
</comment>
<comment type="similarity">
    <text evidence="1">Belongs to the peptidase C40 family.</text>
</comment>
<dbReference type="SMART" id="SM00287">
    <property type="entry name" value="SH3b"/>
    <property type="match status" value="2"/>
</dbReference>
<evidence type="ECO:0000259" key="6">
    <source>
        <dbReference type="PROSITE" id="PS51781"/>
    </source>
</evidence>
<dbReference type="AlphaFoldDB" id="A0A9D1GLK7"/>
<protein>
    <submittedName>
        <fullName evidence="8">C40 family peptidase</fullName>
    </submittedName>
</protein>
<dbReference type="PANTHER" id="PTHR47053:SF1">
    <property type="entry name" value="MUREIN DD-ENDOPEPTIDASE MEPH-RELATED"/>
    <property type="match status" value="1"/>
</dbReference>
<feature type="domain" description="NlpC/P60" evidence="7">
    <location>
        <begin position="276"/>
        <end position="395"/>
    </location>
</feature>
<evidence type="ECO:0000313" key="9">
    <source>
        <dbReference type="Proteomes" id="UP000886860"/>
    </source>
</evidence>
<feature type="domain" description="SH3b" evidence="6">
    <location>
        <begin position="16"/>
        <end position="83"/>
    </location>
</feature>
<gene>
    <name evidence="8" type="ORF">IAB60_09715</name>
</gene>
<feature type="region of interest" description="Disordered" evidence="5">
    <location>
        <begin position="195"/>
        <end position="267"/>
    </location>
</feature>
<evidence type="ECO:0000256" key="3">
    <source>
        <dbReference type="ARBA" id="ARBA00022801"/>
    </source>
</evidence>
<dbReference type="GO" id="GO:0008234">
    <property type="term" value="F:cysteine-type peptidase activity"/>
    <property type="evidence" value="ECO:0007669"/>
    <property type="project" value="UniProtKB-KW"/>
</dbReference>
<evidence type="ECO:0000256" key="4">
    <source>
        <dbReference type="ARBA" id="ARBA00022807"/>
    </source>
</evidence>
<keyword evidence="4" id="KW-0788">Thiol protease</keyword>
<keyword evidence="2" id="KW-0645">Protease</keyword>
<accession>A0A9D1GLK7</accession>
<organism evidence="8 9">
    <name type="scientific">Candidatus Caccovicinus merdipullorum</name>
    <dbReference type="NCBI Taxonomy" id="2840724"/>
    <lineage>
        <taxon>Bacteria</taxon>
        <taxon>Bacillati</taxon>
        <taxon>Bacillota</taxon>
        <taxon>Clostridia</taxon>
        <taxon>Eubacteriales</taxon>
        <taxon>Candidatus Caccovicinus</taxon>
    </lineage>
</organism>
<dbReference type="GO" id="GO:0006508">
    <property type="term" value="P:proteolysis"/>
    <property type="evidence" value="ECO:0007669"/>
    <property type="project" value="UniProtKB-KW"/>
</dbReference>
<reference evidence="8" key="1">
    <citation type="submission" date="2020-10" db="EMBL/GenBank/DDBJ databases">
        <authorList>
            <person name="Gilroy R."/>
        </authorList>
    </citation>
    <scope>NUCLEOTIDE SEQUENCE</scope>
    <source>
        <strain evidence="8">CHK123-3438</strain>
    </source>
</reference>
<dbReference type="InterPro" id="IPR051202">
    <property type="entry name" value="Peptidase_C40"/>
</dbReference>
<dbReference type="Gene3D" id="2.30.30.40">
    <property type="entry name" value="SH3 Domains"/>
    <property type="match status" value="2"/>
</dbReference>
<dbReference type="PROSITE" id="PS51935">
    <property type="entry name" value="NLPC_P60"/>
    <property type="match status" value="1"/>
</dbReference>
<evidence type="ECO:0000256" key="2">
    <source>
        <dbReference type="ARBA" id="ARBA00022670"/>
    </source>
</evidence>
<dbReference type="InterPro" id="IPR038765">
    <property type="entry name" value="Papain-like_cys_pep_sf"/>
</dbReference>
<feature type="compositionally biased region" description="Low complexity" evidence="5">
    <location>
        <begin position="202"/>
        <end position="214"/>
    </location>
</feature>
<dbReference type="InterPro" id="IPR003646">
    <property type="entry name" value="SH3-like_bac-type"/>
</dbReference>
<dbReference type="Pfam" id="PF00877">
    <property type="entry name" value="NLPC_P60"/>
    <property type="match status" value="1"/>
</dbReference>
<evidence type="ECO:0000256" key="5">
    <source>
        <dbReference type="SAM" id="MobiDB-lite"/>
    </source>
</evidence>
<name>A0A9D1GLK7_9FIRM</name>
<dbReference type="Gene3D" id="3.90.1720.10">
    <property type="entry name" value="endopeptidase domain like (from Nostoc punctiforme)"/>
    <property type="match status" value="1"/>
</dbReference>
<dbReference type="InterPro" id="IPR000064">
    <property type="entry name" value="NLP_P60_dom"/>
</dbReference>
<sequence length="395" mass="42192">GSRNYQERAMAPEDYENIAISQVSDYVNIRQEPNTSSAIVGKIYNNCAANILETVEGEGGAWYRIQSGTVSGYIKAQYFITGAQADAIAKEIGIEYATINTAALRLRAEPNLSSDTLTMLVQGAEYVVLEEVDNFAKLSVDEDMVGYVSMDYIKTSVEFKQAVSLEEEAAQKAEEARRVQEAQEAMQKLEEVKMVEAKEEQTQSGSQGQNSQTSAAEPETVGTIPANPLGEGDDPRVSAPGRQETTAAVSPAPETEASTAGVSYGPGGNASTAVVSATRTAIVAYAKQFLGNPYVYGGSSLTEGTDCSGFVMRIFEHFGIDTGRSSRDQAVNGREIAIDAVEPGDLLFYASGDYINHVAIYIGGGQVIHAASSKTGIIISPANYRTPYKAATFLD</sequence>
<dbReference type="EMBL" id="DVKS01000165">
    <property type="protein sequence ID" value="HIT42349.1"/>
    <property type="molecule type" value="Genomic_DNA"/>
</dbReference>
<dbReference type="PANTHER" id="PTHR47053">
    <property type="entry name" value="MUREIN DD-ENDOPEPTIDASE MEPH-RELATED"/>
    <property type="match status" value="1"/>
</dbReference>
<dbReference type="Pfam" id="PF08239">
    <property type="entry name" value="SH3_3"/>
    <property type="match status" value="2"/>
</dbReference>
<dbReference type="SUPFAM" id="SSF54001">
    <property type="entry name" value="Cysteine proteinases"/>
    <property type="match status" value="1"/>
</dbReference>
<evidence type="ECO:0000256" key="1">
    <source>
        <dbReference type="ARBA" id="ARBA00007074"/>
    </source>
</evidence>
<evidence type="ECO:0000313" key="8">
    <source>
        <dbReference type="EMBL" id="HIT42349.1"/>
    </source>
</evidence>
<keyword evidence="3" id="KW-0378">Hydrolase</keyword>
<reference evidence="8" key="2">
    <citation type="journal article" date="2021" name="PeerJ">
        <title>Extensive microbial diversity within the chicken gut microbiome revealed by metagenomics and culture.</title>
        <authorList>
            <person name="Gilroy R."/>
            <person name="Ravi A."/>
            <person name="Getino M."/>
            <person name="Pursley I."/>
            <person name="Horton D.L."/>
            <person name="Alikhan N.F."/>
            <person name="Baker D."/>
            <person name="Gharbi K."/>
            <person name="Hall N."/>
            <person name="Watson M."/>
            <person name="Adriaenssens E.M."/>
            <person name="Foster-Nyarko E."/>
            <person name="Jarju S."/>
            <person name="Secka A."/>
            <person name="Antonio M."/>
            <person name="Oren A."/>
            <person name="Chaudhuri R.R."/>
            <person name="La Ragione R."/>
            <person name="Hildebrand F."/>
            <person name="Pallen M.J."/>
        </authorList>
    </citation>
    <scope>NUCLEOTIDE SEQUENCE</scope>
    <source>
        <strain evidence="8">CHK123-3438</strain>
    </source>
</reference>
<evidence type="ECO:0000259" key="7">
    <source>
        <dbReference type="PROSITE" id="PS51935"/>
    </source>
</evidence>